<feature type="transmembrane region" description="Helical" evidence="7">
    <location>
        <begin position="96"/>
        <end position="118"/>
    </location>
</feature>
<evidence type="ECO:0000256" key="3">
    <source>
        <dbReference type="ARBA" id="ARBA00022475"/>
    </source>
</evidence>
<evidence type="ECO:0000313" key="9">
    <source>
        <dbReference type="EMBL" id="MEC0226353.1"/>
    </source>
</evidence>
<feature type="domain" description="ABC transmembrane type-1" evidence="8">
    <location>
        <begin position="61"/>
        <end position="259"/>
    </location>
</feature>
<feature type="transmembrane region" description="Helical" evidence="7">
    <location>
        <begin position="57"/>
        <end position="84"/>
    </location>
</feature>
<dbReference type="RefSeq" id="WP_326070743.1">
    <property type="nucleotide sequence ID" value="NZ_JARLKY010000009.1"/>
</dbReference>
<dbReference type="EMBL" id="JARLKY010000009">
    <property type="protein sequence ID" value="MEC0226353.1"/>
    <property type="molecule type" value="Genomic_DNA"/>
</dbReference>
<dbReference type="PANTHER" id="PTHR43744">
    <property type="entry name" value="ABC TRANSPORTER PERMEASE PROTEIN MG189-RELATED-RELATED"/>
    <property type="match status" value="1"/>
</dbReference>
<dbReference type="PROSITE" id="PS50928">
    <property type="entry name" value="ABC_TM1"/>
    <property type="match status" value="1"/>
</dbReference>
<feature type="transmembrane region" description="Helical" evidence="7">
    <location>
        <begin position="242"/>
        <end position="262"/>
    </location>
</feature>
<evidence type="ECO:0000256" key="6">
    <source>
        <dbReference type="ARBA" id="ARBA00023136"/>
    </source>
</evidence>
<feature type="transmembrane region" description="Helical" evidence="7">
    <location>
        <begin position="169"/>
        <end position="188"/>
    </location>
</feature>
<evidence type="ECO:0000256" key="4">
    <source>
        <dbReference type="ARBA" id="ARBA00022692"/>
    </source>
</evidence>
<name>A0ABU6FWR8_9BACL</name>
<comment type="caution">
    <text evidence="9">The sequence shown here is derived from an EMBL/GenBank/DDBJ whole genome shotgun (WGS) entry which is preliminary data.</text>
</comment>
<dbReference type="Gene3D" id="1.10.3720.10">
    <property type="entry name" value="MetI-like"/>
    <property type="match status" value="1"/>
</dbReference>
<evidence type="ECO:0000313" key="10">
    <source>
        <dbReference type="Proteomes" id="UP001338137"/>
    </source>
</evidence>
<keyword evidence="3" id="KW-1003">Cell membrane</keyword>
<keyword evidence="2 7" id="KW-0813">Transport</keyword>
<keyword evidence="5 7" id="KW-1133">Transmembrane helix</keyword>
<evidence type="ECO:0000259" key="8">
    <source>
        <dbReference type="PROSITE" id="PS50928"/>
    </source>
</evidence>
<dbReference type="CDD" id="cd06261">
    <property type="entry name" value="TM_PBP2"/>
    <property type="match status" value="1"/>
</dbReference>
<comment type="similarity">
    <text evidence="7">Belongs to the binding-protein-dependent transport system permease family.</text>
</comment>
<evidence type="ECO:0000256" key="7">
    <source>
        <dbReference type="RuleBase" id="RU363032"/>
    </source>
</evidence>
<dbReference type="InterPro" id="IPR000515">
    <property type="entry name" value="MetI-like"/>
</dbReference>
<dbReference type="PANTHER" id="PTHR43744:SF9">
    <property type="entry name" value="POLYGALACTURONAN_RHAMNOGALACTURONAN TRANSPORT SYSTEM PERMEASE PROTEIN YTCP"/>
    <property type="match status" value="1"/>
</dbReference>
<reference evidence="9 10" key="1">
    <citation type="submission" date="2023-03" db="EMBL/GenBank/DDBJ databases">
        <title>Bacillus Genome Sequencing.</title>
        <authorList>
            <person name="Dunlap C."/>
        </authorList>
    </citation>
    <scope>NUCLEOTIDE SEQUENCE [LARGE SCALE GENOMIC DNA]</scope>
    <source>
        <strain evidence="9 10">BD-533</strain>
    </source>
</reference>
<proteinExistence type="inferred from homology"/>
<evidence type="ECO:0000256" key="1">
    <source>
        <dbReference type="ARBA" id="ARBA00004651"/>
    </source>
</evidence>
<feature type="transmembrane region" description="Helical" evidence="7">
    <location>
        <begin position="130"/>
        <end position="148"/>
    </location>
</feature>
<keyword evidence="10" id="KW-1185">Reference proteome</keyword>
<protein>
    <submittedName>
        <fullName evidence="9">Carbohydrate ABC transporter permease</fullName>
    </submittedName>
</protein>
<accession>A0ABU6FWR8</accession>
<gene>
    <name evidence="9" type="ORF">P4I72_04400</name>
</gene>
<keyword evidence="4 7" id="KW-0812">Transmembrane</keyword>
<keyword evidence="6 7" id="KW-0472">Membrane</keyword>
<dbReference type="SUPFAM" id="SSF161098">
    <property type="entry name" value="MetI-like"/>
    <property type="match status" value="1"/>
</dbReference>
<evidence type="ECO:0000256" key="2">
    <source>
        <dbReference type="ARBA" id="ARBA00022448"/>
    </source>
</evidence>
<comment type="subcellular location">
    <subcellularLocation>
        <location evidence="1 7">Cell membrane</location>
        <topology evidence="1 7">Multi-pass membrane protein</topology>
    </subcellularLocation>
</comment>
<evidence type="ECO:0000256" key="5">
    <source>
        <dbReference type="ARBA" id="ARBA00022989"/>
    </source>
</evidence>
<dbReference type="InterPro" id="IPR035906">
    <property type="entry name" value="MetI-like_sf"/>
</dbReference>
<organism evidence="9 10">
    <name type="scientific">Paenibacillus alba</name>
    <dbReference type="NCBI Taxonomy" id="1197127"/>
    <lineage>
        <taxon>Bacteria</taxon>
        <taxon>Bacillati</taxon>
        <taxon>Bacillota</taxon>
        <taxon>Bacilli</taxon>
        <taxon>Bacillales</taxon>
        <taxon>Paenibacillaceae</taxon>
        <taxon>Paenibacillus</taxon>
    </lineage>
</organism>
<dbReference type="Pfam" id="PF00528">
    <property type="entry name" value="BPD_transp_1"/>
    <property type="match status" value="1"/>
</dbReference>
<dbReference type="Proteomes" id="UP001338137">
    <property type="component" value="Unassembled WGS sequence"/>
</dbReference>
<sequence>MNAAVLIVTSLSMIAPLIHLLAVSLSLPEYANAKLVGLWPKGMQLDVYGSIFALDEIWRAMGVSIYITVIGTLVTLLLCSLLAYTLTRPMMPGRKIILKLIVITFVFPVPLIPSYLLVKQLGMMNSLWSLIIPGAMSAFYVLIIRTFFQGVPGELFEAAKIDGCGEQRIYTRIVLPLSMPVLATITLFHTVSQWNSYFSATIYIRSRELYPLQVLLRNLIVDNGANTGMSDFQLSTQFTPEMMKAGIVLVATLPILIVYPLLQKHFVKGAMLGSVKE</sequence>